<dbReference type="EMBL" id="DAAVGY010000003">
    <property type="protein sequence ID" value="HAF4616607.1"/>
    <property type="molecule type" value="Genomic_DNA"/>
</dbReference>
<name>A0A755VDM1_SALER</name>
<dbReference type="AlphaFoldDB" id="A0A755VDM1"/>
<evidence type="ECO:0000313" key="11">
    <source>
        <dbReference type="EMBL" id="HAF6100037.1"/>
    </source>
</evidence>
<dbReference type="EMBL" id="DAAWKT010000002">
    <property type="protein sequence ID" value="HAF8287574.1"/>
    <property type="molecule type" value="Genomic_DNA"/>
</dbReference>
<comment type="caution">
    <text evidence="13">The sequence shown here is derived from an EMBL/GenBank/DDBJ whole genome shotgun (WGS) entry which is preliminary data.</text>
</comment>
<evidence type="ECO:0000313" key="1">
    <source>
        <dbReference type="EMBL" id="HAF1998912.1"/>
    </source>
</evidence>
<accession>A0A755VDM1</accession>
<evidence type="ECO:0000313" key="4">
    <source>
        <dbReference type="EMBL" id="HAF2899117.1"/>
    </source>
</evidence>
<sequence>MFKWHYRHHRLIQRAYTNLRQQRFFIAVGKPGGASLTIRLRFIGFFRTGKSDRPY</sequence>
<evidence type="ECO:0000313" key="2">
    <source>
        <dbReference type="EMBL" id="HAF2775657.1"/>
    </source>
</evidence>
<evidence type="ECO:0000313" key="8">
    <source>
        <dbReference type="EMBL" id="HAF4767610.1"/>
    </source>
</evidence>
<reference evidence="13" key="1">
    <citation type="journal article" date="2018" name="Genome Biol.">
        <title>SKESA: strategic k-mer extension for scrupulous assemblies.</title>
        <authorList>
            <person name="Souvorov A."/>
            <person name="Agarwala R."/>
            <person name="Lipman D.J."/>
        </authorList>
    </citation>
    <scope>NUCLEOTIDE SEQUENCE</scope>
    <source>
        <strain evidence="11">MA.BD-OM-2007-05-005508</strain>
        <strain evidence="5">MA.GA4478RB</strain>
        <strain evidence="9">MA.JE_S09-000941</strain>
        <strain evidence="1">MA.JE_S09-001060</strain>
        <strain evidence="10">MA.JE_S09-001418</strain>
        <strain evidence="8">MA.JE_S09-001881</strain>
        <strain evidence="12">MA.JE_S09-001981</strain>
        <strain evidence="13">MA.JE_S09-002556</strain>
        <strain evidence="17">MA.JE_S09-002557</strain>
        <strain evidence="15">MA.JE_S09-002558</strain>
        <strain evidence="14">MA.JE_S09-002559</strain>
        <strain evidence="16">MA.JE_S09-002561</strain>
        <strain evidence="7">MA.MC_07-0749</strain>
        <strain evidence="6">MA.NL_A23</strain>
        <strain evidence="2">MA.NL_A25</strain>
        <strain evidence="4">MA.NL_A26</strain>
        <strain evidence="3">MA.SM-DU-2008-02-009738</strain>
    </source>
</reference>
<evidence type="ECO:0000313" key="14">
    <source>
        <dbReference type="EMBL" id="HAG0673449.1"/>
    </source>
</evidence>
<dbReference type="EMBL" id="DAAUEP010000003">
    <property type="protein sequence ID" value="HAF2899117.1"/>
    <property type="molecule type" value="Genomic_DNA"/>
</dbReference>
<dbReference type="EMBL" id="DAAXEI010000003">
    <property type="protein sequence ID" value="HAG0673449.1"/>
    <property type="molecule type" value="Genomic_DNA"/>
</dbReference>
<dbReference type="EMBL" id="DAAXGF010000003">
    <property type="protein sequence ID" value="HAG0841470.1"/>
    <property type="molecule type" value="Genomic_DNA"/>
</dbReference>
<dbReference type="EMBL" id="DAAXGW010000002">
    <property type="protein sequence ID" value="HAG0950827.1"/>
    <property type="molecule type" value="Genomic_DNA"/>
</dbReference>
<reference evidence="13" key="2">
    <citation type="submission" date="2020-02" db="EMBL/GenBank/DDBJ databases">
        <authorList>
            <consortium name="NCBI Pathogen Detection Project"/>
        </authorList>
    </citation>
    <scope>NUCLEOTIDE SEQUENCE</scope>
    <source>
        <strain evidence="11">MA.BD-OM-2007-05-005508</strain>
        <strain evidence="5">MA.GA4478RB</strain>
        <strain evidence="9">MA.JE_S09-000941</strain>
        <strain evidence="1">MA.JE_S09-001060</strain>
        <strain evidence="10">MA.JE_S09-001418</strain>
        <strain evidence="8">MA.JE_S09-001881</strain>
        <strain evidence="12">MA.JE_S09-001981</strain>
        <strain evidence="13">MA.JE_S09-002556</strain>
        <strain evidence="17">MA.JE_S09-002557</strain>
        <strain evidence="15">MA.JE_S09-002558</strain>
        <strain evidence="14">MA.JE_S09-002559</strain>
        <strain evidence="16">MA.JE_S09-002561</strain>
        <strain evidence="7">MA.MC_07-0749</strain>
        <strain evidence="6">MA.NL_A23</strain>
        <strain evidence="2">MA.NL_A25</strain>
        <strain evidence="4">MA.NL_A26</strain>
        <strain evidence="3">MA.SM-DU-2008-02-009738</strain>
    </source>
</reference>
<evidence type="ECO:0000313" key="3">
    <source>
        <dbReference type="EMBL" id="HAF2780627.1"/>
    </source>
</evidence>
<dbReference type="EMBL" id="DAAVQW010000006">
    <property type="protein sequence ID" value="HAF6100037.1"/>
    <property type="molecule type" value="Genomic_DNA"/>
</dbReference>
<dbReference type="EMBL" id="DAAVSH010000003">
    <property type="protein sequence ID" value="HAF5940348.1"/>
    <property type="molecule type" value="Genomic_DNA"/>
</dbReference>
<dbReference type="EMBL" id="DAAVDE010000003">
    <property type="protein sequence ID" value="HAF4767610.1"/>
    <property type="molecule type" value="Genomic_DNA"/>
</dbReference>
<dbReference type="EMBL" id="DAAVCY010000003">
    <property type="protein sequence ID" value="HAF4849905.1"/>
    <property type="molecule type" value="Genomic_DNA"/>
</dbReference>
<evidence type="ECO:0000313" key="7">
    <source>
        <dbReference type="EMBL" id="HAF4620437.1"/>
    </source>
</evidence>
<evidence type="ECO:0000313" key="13">
    <source>
        <dbReference type="EMBL" id="HAF9633990.1"/>
    </source>
</evidence>
<dbReference type="EMBL" id="DAAXHI010000002">
    <property type="protein sequence ID" value="HAG1005751.1"/>
    <property type="molecule type" value="Genomic_DNA"/>
</dbReference>
<dbReference type="RefSeq" id="WP_153255835.1">
    <property type="nucleotide sequence ID" value="NZ_CBKJZW010000002.1"/>
</dbReference>
<evidence type="ECO:0000313" key="16">
    <source>
        <dbReference type="EMBL" id="HAG0950827.1"/>
    </source>
</evidence>
<dbReference type="EMBL" id="DAAVDT010000002">
    <property type="protein sequence ID" value="HAF4620437.1"/>
    <property type="molecule type" value="Genomic_DNA"/>
</dbReference>
<proteinExistence type="predicted"/>
<evidence type="ECO:0000313" key="9">
    <source>
        <dbReference type="EMBL" id="HAF4849905.1"/>
    </source>
</evidence>
<organism evidence="13">
    <name type="scientific">Salmonella enterica</name>
    <name type="common">Salmonella choleraesuis</name>
    <dbReference type="NCBI Taxonomy" id="28901"/>
    <lineage>
        <taxon>Bacteria</taxon>
        <taxon>Pseudomonadati</taxon>
        <taxon>Pseudomonadota</taxon>
        <taxon>Gammaproteobacteria</taxon>
        <taxon>Enterobacterales</taxon>
        <taxon>Enterobacteriaceae</taxon>
        <taxon>Salmonella</taxon>
    </lineage>
</organism>
<evidence type="ECO:0000313" key="12">
    <source>
        <dbReference type="EMBL" id="HAF8287574.1"/>
    </source>
</evidence>
<protein>
    <submittedName>
        <fullName evidence="13">Uncharacterized protein</fullName>
    </submittedName>
</protein>
<evidence type="ECO:0000313" key="15">
    <source>
        <dbReference type="EMBL" id="HAG0841470.1"/>
    </source>
</evidence>
<evidence type="ECO:0000313" key="6">
    <source>
        <dbReference type="EMBL" id="HAF4616607.1"/>
    </source>
</evidence>
<dbReference type="EMBL" id="DAAUFA010000002">
    <property type="protein sequence ID" value="HAF2775657.1"/>
    <property type="molecule type" value="Genomic_DNA"/>
</dbReference>
<dbReference type="EMBL" id="DAAUUM010000002">
    <property type="protein sequence ID" value="HAF3273196.1"/>
    <property type="molecule type" value="Genomic_DNA"/>
</dbReference>
<evidence type="ECO:0000313" key="10">
    <source>
        <dbReference type="EMBL" id="HAF5940348.1"/>
    </source>
</evidence>
<gene>
    <name evidence="12" type="ORF">G5T66_000470</name>
    <name evidence="5" type="ORF">G8A24_000579</name>
    <name evidence="4" type="ORF">G8J50_001227</name>
    <name evidence="9" type="ORF">G8J70_001203</name>
    <name evidence="10" type="ORF">G8J88_001369</name>
    <name evidence="1" type="ORF">G8K47_001069</name>
    <name evidence="8" type="ORF">G8K62_001364</name>
    <name evidence="11" type="ORF">G8K69_002269</name>
    <name evidence="6" type="ORF">G8K88_001226</name>
    <name evidence="3" type="ORF">G8L13_001206</name>
    <name evidence="13" type="ORF">G8P17_001002</name>
    <name evidence="17" type="ORF">G8S73_000561</name>
    <name evidence="14" type="ORF">G8S94_001136</name>
    <name evidence="15" type="ORF">G8T22_000999</name>
    <name evidence="16" type="ORF">G8T35_000561</name>
    <name evidence="7" type="ORF">G9E47_000678</name>
    <name evidence="2" type="ORF">G9E58_000517</name>
</gene>
<dbReference type="EMBL" id="DAAUGK010000003">
    <property type="protein sequence ID" value="HAF1998912.1"/>
    <property type="molecule type" value="Genomic_DNA"/>
</dbReference>
<dbReference type="EMBL" id="DAAUFL010000003">
    <property type="protein sequence ID" value="HAF2780627.1"/>
    <property type="molecule type" value="Genomic_DNA"/>
</dbReference>
<evidence type="ECO:0000313" key="5">
    <source>
        <dbReference type="EMBL" id="HAF3273196.1"/>
    </source>
</evidence>
<evidence type="ECO:0000313" key="17">
    <source>
        <dbReference type="EMBL" id="HAG1005751.1"/>
    </source>
</evidence>
<dbReference type="EMBL" id="DAAWWG010000003">
    <property type="protein sequence ID" value="HAF9633990.1"/>
    <property type="molecule type" value="Genomic_DNA"/>
</dbReference>